<sequence length="203" mass="23073">MGSKNNDAKFAMEAMAEEVKLNLALARQKMTKDMSHKSQDEPLVPSRSHDYSMQSTSDASGIIDSLYQERPGLHFLSDYDQKLSHKERKAQENITEQDLNEMKAMISEVRSNPSLIYQKFDLPWNEKKHGGMDSIAPNVRSNENRQKCDQPEAIDLSNDYDHHSPGCVIKATQSRRFSSDQFPTPPLTNPRPPKKNQGSQPQL</sequence>
<evidence type="ECO:0000313" key="3">
    <source>
        <dbReference type="Proteomes" id="UP001530400"/>
    </source>
</evidence>
<proteinExistence type="predicted"/>
<dbReference type="AlphaFoldDB" id="A0ABD3QJJ7"/>
<accession>A0ABD3QJJ7</accession>
<evidence type="ECO:0000256" key="1">
    <source>
        <dbReference type="SAM" id="MobiDB-lite"/>
    </source>
</evidence>
<organism evidence="2 3">
    <name type="scientific">Cyclotella atomus</name>
    <dbReference type="NCBI Taxonomy" id="382360"/>
    <lineage>
        <taxon>Eukaryota</taxon>
        <taxon>Sar</taxon>
        <taxon>Stramenopiles</taxon>
        <taxon>Ochrophyta</taxon>
        <taxon>Bacillariophyta</taxon>
        <taxon>Coscinodiscophyceae</taxon>
        <taxon>Thalassiosirophycidae</taxon>
        <taxon>Stephanodiscales</taxon>
        <taxon>Stephanodiscaceae</taxon>
        <taxon>Cyclotella</taxon>
    </lineage>
</organism>
<keyword evidence="3" id="KW-1185">Reference proteome</keyword>
<dbReference type="EMBL" id="JALLPJ020000164">
    <property type="protein sequence ID" value="KAL3800227.1"/>
    <property type="molecule type" value="Genomic_DNA"/>
</dbReference>
<dbReference type="Proteomes" id="UP001530400">
    <property type="component" value="Unassembled WGS sequence"/>
</dbReference>
<name>A0ABD3QJJ7_9STRA</name>
<gene>
    <name evidence="2" type="ORF">ACHAWO_013809</name>
</gene>
<feature type="region of interest" description="Disordered" evidence="1">
    <location>
        <begin position="171"/>
        <end position="203"/>
    </location>
</feature>
<feature type="region of interest" description="Disordered" evidence="1">
    <location>
        <begin position="29"/>
        <end position="57"/>
    </location>
</feature>
<protein>
    <submittedName>
        <fullName evidence="2">Uncharacterized protein</fullName>
    </submittedName>
</protein>
<comment type="caution">
    <text evidence="2">The sequence shown here is derived from an EMBL/GenBank/DDBJ whole genome shotgun (WGS) entry which is preliminary data.</text>
</comment>
<feature type="compositionally biased region" description="Polar residues" evidence="1">
    <location>
        <begin position="171"/>
        <end position="182"/>
    </location>
</feature>
<reference evidence="2 3" key="1">
    <citation type="submission" date="2024-10" db="EMBL/GenBank/DDBJ databases">
        <title>Updated reference genomes for cyclostephanoid diatoms.</title>
        <authorList>
            <person name="Roberts W.R."/>
            <person name="Alverson A.J."/>
        </authorList>
    </citation>
    <scope>NUCLEOTIDE SEQUENCE [LARGE SCALE GENOMIC DNA]</scope>
    <source>
        <strain evidence="2 3">AJA010-31</strain>
    </source>
</reference>
<evidence type="ECO:0000313" key="2">
    <source>
        <dbReference type="EMBL" id="KAL3800227.1"/>
    </source>
</evidence>
<feature type="compositionally biased region" description="Basic and acidic residues" evidence="1">
    <location>
        <begin position="30"/>
        <end position="40"/>
    </location>
</feature>